<dbReference type="Pfam" id="PF12833">
    <property type="entry name" value="HTH_18"/>
    <property type="match status" value="1"/>
</dbReference>
<evidence type="ECO:0000313" key="6">
    <source>
        <dbReference type="Proteomes" id="UP000595917"/>
    </source>
</evidence>
<dbReference type="Proteomes" id="UP000595917">
    <property type="component" value="Chromosome"/>
</dbReference>
<keyword evidence="1" id="KW-0805">Transcription regulation</keyword>
<dbReference type="InterPro" id="IPR009057">
    <property type="entry name" value="Homeodomain-like_sf"/>
</dbReference>
<keyword evidence="3" id="KW-0804">Transcription</keyword>
<dbReference type="PRINTS" id="PR00032">
    <property type="entry name" value="HTHARAC"/>
</dbReference>
<proteinExistence type="predicted"/>
<dbReference type="AlphaFoldDB" id="A0A7T7XJK2"/>
<evidence type="ECO:0000256" key="3">
    <source>
        <dbReference type="ARBA" id="ARBA00023163"/>
    </source>
</evidence>
<reference evidence="5" key="1">
    <citation type="submission" date="2021-01" db="EMBL/GenBank/DDBJ databases">
        <title>Description of Breznakiella homolactica.</title>
        <authorList>
            <person name="Song Y."/>
            <person name="Brune A."/>
        </authorList>
    </citation>
    <scope>NUCLEOTIDE SEQUENCE</scope>
    <source>
        <strain evidence="5">RmG30</strain>
    </source>
</reference>
<organism evidence="5 6">
    <name type="scientific">Breznakiella homolactica</name>
    <dbReference type="NCBI Taxonomy" id="2798577"/>
    <lineage>
        <taxon>Bacteria</taxon>
        <taxon>Pseudomonadati</taxon>
        <taxon>Spirochaetota</taxon>
        <taxon>Spirochaetia</taxon>
        <taxon>Spirochaetales</taxon>
        <taxon>Breznakiellaceae</taxon>
        <taxon>Breznakiella</taxon>
    </lineage>
</organism>
<dbReference type="InterPro" id="IPR053142">
    <property type="entry name" value="PchR_regulatory_protein"/>
</dbReference>
<dbReference type="InterPro" id="IPR020449">
    <property type="entry name" value="Tscrpt_reg_AraC-type_HTH"/>
</dbReference>
<dbReference type="GO" id="GO:0043565">
    <property type="term" value="F:sequence-specific DNA binding"/>
    <property type="evidence" value="ECO:0007669"/>
    <property type="project" value="InterPro"/>
</dbReference>
<accession>A0A7T7XJK2</accession>
<evidence type="ECO:0000259" key="4">
    <source>
        <dbReference type="PROSITE" id="PS01124"/>
    </source>
</evidence>
<dbReference type="EMBL" id="CP067089">
    <property type="protein sequence ID" value="QQO07599.1"/>
    <property type="molecule type" value="Genomic_DNA"/>
</dbReference>
<evidence type="ECO:0000256" key="1">
    <source>
        <dbReference type="ARBA" id="ARBA00023015"/>
    </source>
</evidence>
<dbReference type="GO" id="GO:0003700">
    <property type="term" value="F:DNA-binding transcription factor activity"/>
    <property type="evidence" value="ECO:0007669"/>
    <property type="project" value="InterPro"/>
</dbReference>
<dbReference type="PANTHER" id="PTHR47893:SF1">
    <property type="entry name" value="REGULATORY PROTEIN PCHR"/>
    <property type="match status" value="1"/>
</dbReference>
<dbReference type="RefSeq" id="WP_215624905.1">
    <property type="nucleotide sequence ID" value="NZ_CP067089.2"/>
</dbReference>
<protein>
    <submittedName>
        <fullName evidence="5">Helix-turn-helix transcriptional regulator</fullName>
    </submittedName>
</protein>
<name>A0A7T7XJK2_9SPIR</name>
<dbReference type="SMART" id="SM00342">
    <property type="entry name" value="HTH_ARAC"/>
    <property type="match status" value="1"/>
</dbReference>
<dbReference type="Gene3D" id="1.10.10.60">
    <property type="entry name" value="Homeodomain-like"/>
    <property type="match status" value="1"/>
</dbReference>
<dbReference type="KEGG" id="bhc:JFL75_11645"/>
<evidence type="ECO:0000256" key="2">
    <source>
        <dbReference type="ARBA" id="ARBA00023125"/>
    </source>
</evidence>
<dbReference type="SUPFAM" id="SSF46689">
    <property type="entry name" value="Homeodomain-like"/>
    <property type="match status" value="2"/>
</dbReference>
<dbReference type="InterPro" id="IPR018060">
    <property type="entry name" value="HTH_AraC"/>
</dbReference>
<dbReference type="PROSITE" id="PS01124">
    <property type="entry name" value="HTH_ARAC_FAMILY_2"/>
    <property type="match status" value="1"/>
</dbReference>
<keyword evidence="6" id="KW-1185">Reference proteome</keyword>
<evidence type="ECO:0000313" key="5">
    <source>
        <dbReference type="EMBL" id="QQO07599.1"/>
    </source>
</evidence>
<dbReference type="PANTHER" id="PTHR47893">
    <property type="entry name" value="REGULATORY PROTEIN PCHR"/>
    <property type="match status" value="1"/>
</dbReference>
<keyword evidence="2" id="KW-0238">DNA-binding</keyword>
<gene>
    <name evidence="5" type="ORF">JFL75_11645</name>
</gene>
<feature type="domain" description="HTH araC/xylS-type" evidence="4">
    <location>
        <begin position="224"/>
        <end position="321"/>
    </location>
</feature>
<sequence>MVIRSVGDILVFMEENIGMRRRQVYPWDIYTFREGRGQGSVEILGNTEWWYYLLMDYESAAEFDMEYDITEPFMSFGITDQIAAGITPPGENQNVRALPEAETSFFMNLSGFKGKMRLPAGIRQQRRSLVIRGNAYPEFLFPALMNHSSGDMLTLIRDAGQRCKPYIARAVTELRVSKYEGEALKMQLNSLIMGFFTELIHQAEQMDSEKRVAPAAESDRRAVDEARRILRENLTEAPTIDELARMVATNRKKLQLIFQAIAGMTIGDYLRACRMNRAMELLRTDAPVKLIAHEVGYASPSRFSKAFEAMFKLTPTEFRQNLPPDSIGP</sequence>